<dbReference type="InParanoid" id="G4TTH5"/>
<dbReference type="Pfam" id="PF00350">
    <property type="entry name" value="Dynamin_N"/>
    <property type="match status" value="1"/>
</dbReference>
<accession>G4TTH5</accession>
<organism evidence="2 3">
    <name type="scientific">Serendipita indica (strain DSM 11827)</name>
    <name type="common">Root endophyte fungus</name>
    <name type="synonym">Piriformospora indica</name>
    <dbReference type="NCBI Taxonomy" id="1109443"/>
    <lineage>
        <taxon>Eukaryota</taxon>
        <taxon>Fungi</taxon>
        <taxon>Dikarya</taxon>
        <taxon>Basidiomycota</taxon>
        <taxon>Agaricomycotina</taxon>
        <taxon>Agaricomycetes</taxon>
        <taxon>Sebacinales</taxon>
        <taxon>Serendipitaceae</taxon>
        <taxon>Serendipita</taxon>
    </lineage>
</organism>
<dbReference type="Proteomes" id="UP000007148">
    <property type="component" value="Unassembled WGS sequence"/>
</dbReference>
<name>G4TTH5_SERID</name>
<feature type="domain" description="Dynamin N-terminal" evidence="1">
    <location>
        <begin position="293"/>
        <end position="511"/>
    </location>
</feature>
<evidence type="ECO:0000313" key="2">
    <source>
        <dbReference type="EMBL" id="CCA74618.1"/>
    </source>
</evidence>
<dbReference type="HOGENOM" id="CLU_279531_0_0_1"/>
<sequence>MDTTPDTPLQALFVKVLEDVQNALLCVQMAPISQFALLSGLKFQLLSLQQDLEFGRFLARKMKEIAADTHFRQEISSDFNLLEQYLPRIHARLNPFQKDSTLGSEIAQVSSAPSPLPEVVDAIAMKISELRIPLDQTNKRFFSSYRPINPTVDLQSKVPVSAENYDEEWRMLREFSAHPFAIAPTDDGPLEALSDVDPLPRLRRSAIKLGRSWVELSMGSSTDLTTVLRKQSTLLQQLWTECMEKLPIDVFRYLDTQVEDRSSHLLQDQLNQGLRDALFREEAQTHTAVFVSIQNAGKSTLINALIECDILPVGAGPVTALPCRICHVPGQIEPELRLDVSSLDQCVRELRQATQGHKRYFHPSFLALKKKTLQNFDRLSQEDFFFDPVTRGVDLIRDTLELVNDLIRLSQMYRVPFNSLYSGAWAVIRMEIKPFTTAVGIGHFEMIDIPGVLSGPSKFHWEALAQEALRKANVIIALVSGADLNEPDWHKLPTLVSAGSNIRPTAVVLTKTDQLPFSTQDERKRMIVEEFFPESTMDGVMPKGTFYIEGSAYLGPLLAPLAAELETCTELPPFELLLERHGMAMGVLFNGRKEQYLRFTISLLREYVDESISNANFGGMRTSILRHITRSSRSFHHIEEARGLRERTTHVIRTLEQRILRLGLSSASRPDDERQNQELQKRAIELRAQWRAAALKANDDLLEVTSSRLRPLFVAHMEKALKAPSHFSVPRHDTQSSLTFPNMHDIRSFLEAFSTSLFDDLPRIKDEFVNSIGQSPGDLFRSYYTIPINNVVEFDPKAELELNHLFSVLTLPEFSTPRRQPLELKDLVERREAAVTFESVRKGILARLARGSTSRTSTMDTAESLPTLGRALLNAVAFISYLVLRCLPRYISSETYFQLDVDGLRGMLMKTVFAPWVDDLSATLRRSVETTNGLGQGIVESAIQEGLKANTDSLNRQHQTLSVLLDENATQRILCGYCNLVASREALDALVEYFERLPDVD</sequence>
<dbReference type="InterPro" id="IPR045063">
    <property type="entry name" value="Dynamin_N"/>
</dbReference>
<gene>
    <name evidence="2" type="ORF">PIIN_08570</name>
</gene>
<dbReference type="EMBL" id="CAFZ01000334">
    <property type="protein sequence ID" value="CCA74618.1"/>
    <property type="molecule type" value="Genomic_DNA"/>
</dbReference>
<evidence type="ECO:0000313" key="3">
    <source>
        <dbReference type="Proteomes" id="UP000007148"/>
    </source>
</evidence>
<dbReference type="OrthoDB" id="3267584at2759"/>
<dbReference type="InterPro" id="IPR027417">
    <property type="entry name" value="P-loop_NTPase"/>
</dbReference>
<protein>
    <recommendedName>
        <fullName evidence="1">Dynamin N-terminal domain-containing protein</fullName>
    </recommendedName>
</protein>
<proteinExistence type="predicted"/>
<reference evidence="2 3" key="1">
    <citation type="journal article" date="2011" name="PLoS Pathog.">
        <title>Endophytic Life Strategies Decoded by Genome and Transcriptome Analyses of the Mutualistic Root Symbiont Piriformospora indica.</title>
        <authorList>
            <person name="Zuccaro A."/>
            <person name="Lahrmann U."/>
            <person name="Guldener U."/>
            <person name="Langen G."/>
            <person name="Pfiffi S."/>
            <person name="Biedenkopf D."/>
            <person name="Wong P."/>
            <person name="Samans B."/>
            <person name="Grimm C."/>
            <person name="Basiewicz M."/>
            <person name="Murat C."/>
            <person name="Martin F."/>
            <person name="Kogel K.H."/>
        </authorList>
    </citation>
    <scope>NUCLEOTIDE SEQUENCE [LARGE SCALE GENOMIC DNA]</scope>
    <source>
        <strain evidence="2 3">DSM 11827</strain>
    </source>
</reference>
<evidence type="ECO:0000259" key="1">
    <source>
        <dbReference type="Pfam" id="PF00350"/>
    </source>
</evidence>
<keyword evidence="3" id="KW-1185">Reference proteome</keyword>
<comment type="caution">
    <text evidence="2">The sequence shown here is derived from an EMBL/GenBank/DDBJ whole genome shotgun (WGS) entry which is preliminary data.</text>
</comment>
<dbReference type="CDD" id="cd00882">
    <property type="entry name" value="Ras_like_GTPase"/>
    <property type="match status" value="1"/>
</dbReference>
<dbReference type="AlphaFoldDB" id="G4TTH5"/>
<dbReference type="Gene3D" id="3.40.50.300">
    <property type="entry name" value="P-loop containing nucleotide triphosphate hydrolases"/>
    <property type="match status" value="1"/>
</dbReference>
<dbReference type="SUPFAM" id="SSF52540">
    <property type="entry name" value="P-loop containing nucleoside triphosphate hydrolases"/>
    <property type="match status" value="1"/>
</dbReference>